<evidence type="ECO:0000256" key="5">
    <source>
        <dbReference type="ARBA" id="ARBA00022525"/>
    </source>
</evidence>
<keyword evidence="13" id="KW-0456">Lyase</keyword>
<keyword evidence="10" id="KW-1015">Disulfide bond</keyword>
<organism evidence="19 20">
    <name type="scientific">Scleropages formosus</name>
    <name type="common">Asian bonytongue</name>
    <name type="synonym">Osteoglossum formosum</name>
    <dbReference type="NCBI Taxonomy" id="113540"/>
    <lineage>
        <taxon>Eukaryota</taxon>
        <taxon>Metazoa</taxon>
        <taxon>Chordata</taxon>
        <taxon>Craniata</taxon>
        <taxon>Vertebrata</taxon>
        <taxon>Euteleostomi</taxon>
        <taxon>Actinopterygii</taxon>
        <taxon>Neopterygii</taxon>
        <taxon>Teleostei</taxon>
        <taxon>Osteoglossocephala</taxon>
        <taxon>Osteoglossomorpha</taxon>
        <taxon>Osteoglossiformes</taxon>
        <taxon>Osteoglossidae</taxon>
        <taxon>Scleropages</taxon>
    </lineage>
</organism>
<evidence type="ECO:0000256" key="14">
    <source>
        <dbReference type="ARBA" id="ARBA00051280"/>
    </source>
</evidence>
<keyword evidence="5" id="KW-0964">Secreted</keyword>
<reference evidence="19" key="2">
    <citation type="submission" date="2025-08" db="UniProtKB">
        <authorList>
            <consortium name="Ensembl"/>
        </authorList>
    </citation>
    <scope>IDENTIFICATION</scope>
</reference>
<dbReference type="InterPro" id="IPR036430">
    <property type="entry name" value="RNase_T2-like_sf"/>
</dbReference>
<protein>
    <submittedName>
        <fullName evidence="19">Ribonuclease T2</fullName>
    </submittedName>
</protein>
<dbReference type="GO" id="GO:0005576">
    <property type="term" value="C:extracellular region"/>
    <property type="evidence" value="ECO:0007669"/>
    <property type="project" value="UniProtKB-SubCell"/>
</dbReference>
<dbReference type="PROSITE" id="PS00530">
    <property type="entry name" value="RNASE_T2_1"/>
    <property type="match status" value="1"/>
</dbReference>
<dbReference type="GO" id="GO:0043202">
    <property type="term" value="C:lysosomal lumen"/>
    <property type="evidence" value="ECO:0007669"/>
    <property type="project" value="UniProtKB-SubCell"/>
</dbReference>
<evidence type="ECO:0000256" key="8">
    <source>
        <dbReference type="ARBA" id="ARBA00022801"/>
    </source>
</evidence>
<evidence type="ECO:0000256" key="13">
    <source>
        <dbReference type="ARBA" id="ARBA00023239"/>
    </source>
</evidence>
<dbReference type="GO" id="GO:0005788">
    <property type="term" value="C:endoplasmic reticulum lumen"/>
    <property type="evidence" value="ECO:0007669"/>
    <property type="project" value="UniProtKB-SubCell"/>
</dbReference>
<evidence type="ECO:0000256" key="9">
    <source>
        <dbReference type="ARBA" id="ARBA00022824"/>
    </source>
</evidence>
<dbReference type="Gene3D" id="3.90.730.10">
    <property type="entry name" value="Ribonuclease T2-like"/>
    <property type="match status" value="1"/>
</dbReference>
<evidence type="ECO:0000256" key="4">
    <source>
        <dbReference type="ARBA" id="ARBA00007469"/>
    </source>
</evidence>
<comment type="similarity">
    <text evidence="4 17">Belongs to the RNase T2 family.</text>
</comment>
<feature type="active site" evidence="16">
    <location>
        <position position="112"/>
    </location>
</feature>
<dbReference type="FunFam" id="3.90.730.10:FF:000001">
    <property type="entry name" value="Ribonuclease T2"/>
    <property type="match status" value="1"/>
</dbReference>
<evidence type="ECO:0000256" key="12">
    <source>
        <dbReference type="ARBA" id="ARBA00023228"/>
    </source>
</evidence>
<evidence type="ECO:0000313" key="19">
    <source>
        <dbReference type="Ensembl" id="ENSSFOP00015022297.1"/>
    </source>
</evidence>
<keyword evidence="8" id="KW-0378">Hydrolase</keyword>
<keyword evidence="7" id="KW-0255">Endonuclease</keyword>
<dbReference type="InterPro" id="IPR033697">
    <property type="entry name" value="Ribonuclease_T2_eukaryotic"/>
</dbReference>
<dbReference type="KEGG" id="sfm:108932702"/>
<keyword evidence="12" id="KW-0458">Lysosome</keyword>
<feature type="chain" id="PRO_5034297719" evidence="18">
    <location>
        <begin position="20"/>
        <end position="246"/>
    </location>
</feature>
<reference evidence="19" key="3">
    <citation type="submission" date="2025-09" db="UniProtKB">
        <authorList>
            <consortium name="Ensembl"/>
        </authorList>
    </citation>
    <scope>IDENTIFICATION</scope>
</reference>
<keyword evidence="6" id="KW-0540">Nuclease</keyword>
<feature type="active site" evidence="16">
    <location>
        <position position="58"/>
    </location>
</feature>
<comment type="catalytic activity">
    <reaction evidence="14">
        <text>a guanylyl-uridine-RNA = a 3'-end 2',3'-cyclophospho-GMP-RNA + a 5'-end dephospho-uridine-RNA</text>
        <dbReference type="Rhea" id="RHEA:81323"/>
        <dbReference type="Rhea" id="RHEA-COMP:17356"/>
        <dbReference type="Rhea" id="RHEA-COMP:19658"/>
        <dbReference type="Rhea" id="RHEA-COMP:19659"/>
        <dbReference type="ChEBI" id="CHEBI:173224"/>
        <dbReference type="ChEBI" id="CHEBI:231849"/>
        <dbReference type="ChEBI" id="CHEBI:231850"/>
    </reaction>
</comment>
<dbReference type="PROSITE" id="PS00531">
    <property type="entry name" value="RNASE_T2_2"/>
    <property type="match status" value="1"/>
</dbReference>
<dbReference type="InterPro" id="IPR018188">
    <property type="entry name" value="RNase_T2_His_AS_1"/>
</dbReference>
<evidence type="ECO:0000256" key="2">
    <source>
        <dbReference type="ARBA" id="ARBA00004319"/>
    </source>
</evidence>
<keyword evidence="9" id="KW-0256">Endoplasmic reticulum</keyword>
<dbReference type="PANTHER" id="PTHR11240:SF22">
    <property type="entry name" value="RIBONUCLEASE T2"/>
    <property type="match status" value="1"/>
</dbReference>
<evidence type="ECO:0000256" key="10">
    <source>
        <dbReference type="ARBA" id="ARBA00023157"/>
    </source>
</evidence>
<comment type="catalytic activity">
    <reaction evidence="15">
        <text>an adenylyl-uridine-RNA = a 3'-end 2',3'-cyclophospho-AMP-RNA + a 5'-end dephospho-uridine-RNA</text>
        <dbReference type="Rhea" id="RHEA:81383"/>
        <dbReference type="Rhea" id="RHEA-COMP:17356"/>
        <dbReference type="Rhea" id="RHEA-COMP:19675"/>
        <dbReference type="Rhea" id="RHEA-COMP:19676"/>
        <dbReference type="ChEBI" id="CHEBI:173224"/>
        <dbReference type="ChEBI" id="CHEBI:231879"/>
        <dbReference type="ChEBI" id="CHEBI:231881"/>
    </reaction>
    <physiologicalReaction direction="left-to-right" evidence="15">
        <dbReference type="Rhea" id="RHEA:81384"/>
    </physiologicalReaction>
</comment>
<dbReference type="Proteomes" id="UP000694397">
    <property type="component" value="Chromosome 4"/>
</dbReference>
<dbReference type="GO" id="GO:0033897">
    <property type="term" value="F:ribonuclease T2 activity"/>
    <property type="evidence" value="ECO:0007669"/>
    <property type="project" value="InterPro"/>
</dbReference>
<dbReference type="InterPro" id="IPR001568">
    <property type="entry name" value="RNase_T2-like"/>
</dbReference>
<dbReference type="InterPro" id="IPR033130">
    <property type="entry name" value="RNase_T2_His_AS_2"/>
</dbReference>
<comment type="subcellular location">
    <subcellularLocation>
        <location evidence="2">Endoplasmic reticulum lumen</location>
    </subcellularLocation>
    <subcellularLocation>
        <location evidence="1">Lysosome lumen</location>
    </subcellularLocation>
    <subcellularLocation>
        <location evidence="3">Secreted</location>
    </subcellularLocation>
</comment>
<gene>
    <name evidence="19" type="primary">RNASET2</name>
    <name evidence="19" type="synonym">rnaset2</name>
</gene>
<dbReference type="CDD" id="cd01061">
    <property type="entry name" value="RNase_T2_euk"/>
    <property type="match status" value="1"/>
</dbReference>
<feature type="signal peptide" evidence="18">
    <location>
        <begin position="1"/>
        <end position="19"/>
    </location>
</feature>
<dbReference type="Ensembl" id="ENSSFOT00015022544.2">
    <property type="protein sequence ID" value="ENSSFOP00015022297.1"/>
    <property type="gene ID" value="ENSSFOG00015014347.2"/>
</dbReference>
<evidence type="ECO:0000256" key="11">
    <source>
        <dbReference type="ARBA" id="ARBA00023180"/>
    </source>
</evidence>
<dbReference type="AlphaFoldDB" id="A0A8C9V3Z8"/>
<evidence type="ECO:0000256" key="3">
    <source>
        <dbReference type="ARBA" id="ARBA00004613"/>
    </source>
</evidence>
<dbReference type="SUPFAM" id="SSF55895">
    <property type="entry name" value="Ribonuclease Rh-like"/>
    <property type="match status" value="1"/>
</dbReference>
<evidence type="ECO:0000256" key="16">
    <source>
        <dbReference type="PIRSR" id="PIRSR633697-1"/>
    </source>
</evidence>
<dbReference type="Pfam" id="PF00445">
    <property type="entry name" value="Ribonuclease_T2"/>
    <property type="match status" value="1"/>
</dbReference>
<evidence type="ECO:0000256" key="6">
    <source>
        <dbReference type="ARBA" id="ARBA00022722"/>
    </source>
</evidence>
<sequence length="246" mass="28491">MRLCFVVVALLCLSSGLLTSPYKLLSHQWSKLILTYHWPETFCIKEGCTTKFNYWTLHGLWPDKGDMCNSSWHFNASQIKDLIPEMEKYWPNLLSKGPSMSTVLWKHEWLKHGTCAATLEALNSEHKYFSKALELYQKLNLDGTLRKANIVPAQTHYSLEQIEMAIVNYYSVKPKIQCIHEQGEEAQILGQIEICFSKDFQLINCEKNEDDYWSSLNDILTLDTNTTGYYMCDENTPVLYPPLETV</sequence>
<dbReference type="RefSeq" id="XP_018604780.1">
    <property type="nucleotide sequence ID" value="XM_018749264.2"/>
</dbReference>
<dbReference type="GO" id="GO:0016787">
    <property type="term" value="F:hydrolase activity"/>
    <property type="evidence" value="ECO:0007669"/>
    <property type="project" value="UniProtKB-KW"/>
</dbReference>
<name>A0A8C9V3Z8_SCLFO</name>
<evidence type="ECO:0000256" key="18">
    <source>
        <dbReference type="SAM" id="SignalP"/>
    </source>
</evidence>
<evidence type="ECO:0000256" key="7">
    <source>
        <dbReference type="ARBA" id="ARBA00022759"/>
    </source>
</evidence>
<evidence type="ECO:0000313" key="20">
    <source>
        <dbReference type="Proteomes" id="UP000694397"/>
    </source>
</evidence>
<evidence type="ECO:0000256" key="15">
    <source>
        <dbReference type="ARBA" id="ARBA00052670"/>
    </source>
</evidence>
<dbReference type="GO" id="GO:0016075">
    <property type="term" value="P:rRNA catabolic process"/>
    <property type="evidence" value="ECO:0007669"/>
    <property type="project" value="Ensembl"/>
</dbReference>
<proteinExistence type="inferred from homology"/>
<dbReference type="OrthoDB" id="435754at2759"/>
<evidence type="ECO:0000256" key="1">
    <source>
        <dbReference type="ARBA" id="ARBA00004227"/>
    </source>
</evidence>
<keyword evidence="18" id="KW-0732">Signal</keyword>
<reference evidence="19 20" key="1">
    <citation type="submission" date="2019-04" db="EMBL/GenBank/DDBJ databases">
        <authorList>
            <consortium name="Wellcome Sanger Institute Data Sharing"/>
        </authorList>
    </citation>
    <scope>NUCLEOTIDE SEQUENCE [LARGE SCALE GENOMIC DNA]</scope>
</reference>
<keyword evidence="20" id="KW-1185">Reference proteome</keyword>
<dbReference type="GeneID" id="108932702"/>
<keyword evidence="11" id="KW-0325">Glycoprotein</keyword>
<dbReference type="PANTHER" id="PTHR11240">
    <property type="entry name" value="RIBONUCLEASE T2"/>
    <property type="match status" value="1"/>
</dbReference>
<dbReference type="GeneTree" id="ENSGT00640000091563"/>
<feature type="active site" evidence="16">
    <location>
        <position position="108"/>
    </location>
</feature>
<dbReference type="CTD" id="8635"/>
<dbReference type="GO" id="GO:0003723">
    <property type="term" value="F:RNA binding"/>
    <property type="evidence" value="ECO:0007669"/>
    <property type="project" value="InterPro"/>
</dbReference>
<evidence type="ECO:0000256" key="17">
    <source>
        <dbReference type="RuleBase" id="RU004328"/>
    </source>
</evidence>
<accession>A0A8C9V3Z8</accession>